<keyword evidence="12" id="KW-0511">Multifunctional enzyme</keyword>
<evidence type="ECO:0000256" key="4">
    <source>
        <dbReference type="ARBA" id="ARBA00022630"/>
    </source>
</evidence>
<dbReference type="InterPro" id="IPR015865">
    <property type="entry name" value="Riboflavin_kinase_bac/euk"/>
</dbReference>
<dbReference type="InterPro" id="IPR023465">
    <property type="entry name" value="Riboflavin_kinase_dom_sf"/>
</dbReference>
<reference evidence="17 18" key="1">
    <citation type="submission" date="2015-02" db="EMBL/GenBank/DDBJ databases">
        <title>Genome sequene of Rhodovulum sulfidophilum DSM 2351.</title>
        <authorList>
            <person name="Nagao N."/>
        </authorList>
    </citation>
    <scope>NUCLEOTIDE SEQUENCE [LARGE SCALE GENOMIC DNA]</scope>
    <source>
        <strain evidence="17 18">DSM 2351</strain>
    </source>
</reference>
<keyword evidence="7 15" id="KW-0548">Nucleotidyltransferase</keyword>
<evidence type="ECO:0000256" key="8">
    <source>
        <dbReference type="ARBA" id="ARBA00022741"/>
    </source>
</evidence>
<evidence type="ECO:0000256" key="11">
    <source>
        <dbReference type="ARBA" id="ARBA00022840"/>
    </source>
</evidence>
<evidence type="ECO:0000256" key="9">
    <source>
        <dbReference type="ARBA" id="ARBA00022777"/>
    </source>
</evidence>
<dbReference type="PATRIC" id="fig|35806.4.peg.318"/>
<keyword evidence="4 15" id="KW-0285">Flavoprotein</keyword>
<comment type="similarity">
    <text evidence="15">Belongs to the ribF family.</text>
</comment>
<dbReference type="EMBL" id="AP014800">
    <property type="protein sequence ID" value="BAQ67483.1"/>
    <property type="molecule type" value="Genomic_DNA"/>
</dbReference>
<evidence type="ECO:0000256" key="7">
    <source>
        <dbReference type="ARBA" id="ARBA00022695"/>
    </source>
</evidence>
<dbReference type="CDD" id="cd02064">
    <property type="entry name" value="FAD_synthetase_N"/>
    <property type="match status" value="1"/>
</dbReference>
<dbReference type="GO" id="GO:0009231">
    <property type="term" value="P:riboflavin biosynthetic process"/>
    <property type="evidence" value="ECO:0007669"/>
    <property type="project" value="InterPro"/>
</dbReference>
<dbReference type="PIRSF" id="PIRSF004491">
    <property type="entry name" value="FAD_Synth"/>
    <property type="match status" value="1"/>
</dbReference>
<dbReference type="GO" id="GO:0006747">
    <property type="term" value="P:FAD biosynthetic process"/>
    <property type="evidence" value="ECO:0007669"/>
    <property type="project" value="UniProtKB-UniRule"/>
</dbReference>
<dbReference type="Gene3D" id="2.40.30.30">
    <property type="entry name" value="Riboflavin kinase-like"/>
    <property type="match status" value="1"/>
</dbReference>
<dbReference type="FunFam" id="3.40.50.620:FF:000021">
    <property type="entry name" value="Riboflavin biosynthesis protein"/>
    <property type="match status" value="1"/>
</dbReference>
<dbReference type="KEGG" id="rsu:NHU_00312"/>
<evidence type="ECO:0000256" key="5">
    <source>
        <dbReference type="ARBA" id="ARBA00022643"/>
    </source>
</evidence>
<evidence type="ECO:0000259" key="16">
    <source>
        <dbReference type="SMART" id="SM00904"/>
    </source>
</evidence>
<dbReference type="SMART" id="SM00904">
    <property type="entry name" value="Flavokinase"/>
    <property type="match status" value="1"/>
</dbReference>
<dbReference type="PANTHER" id="PTHR22749">
    <property type="entry name" value="RIBOFLAVIN KINASE/FMN ADENYLYLTRANSFERASE"/>
    <property type="match status" value="1"/>
</dbReference>
<evidence type="ECO:0000256" key="1">
    <source>
        <dbReference type="ARBA" id="ARBA00002121"/>
    </source>
</evidence>
<comment type="pathway">
    <text evidence="2 15">Cofactor biosynthesis; FAD biosynthesis; FAD from FMN: step 1/1.</text>
</comment>
<dbReference type="EC" id="2.7.7.2" evidence="15"/>
<dbReference type="SUPFAM" id="SSF52374">
    <property type="entry name" value="Nucleotidylyl transferase"/>
    <property type="match status" value="1"/>
</dbReference>
<dbReference type="Pfam" id="PF06574">
    <property type="entry name" value="FAD_syn"/>
    <property type="match status" value="1"/>
</dbReference>
<evidence type="ECO:0000313" key="18">
    <source>
        <dbReference type="Proteomes" id="UP000064912"/>
    </source>
</evidence>
<proteinExistence type="inferred from homology"/>
<keyword evidence="9 15" id="KW-0418">Kinase</keyword>
<evidence type="ECO:0000256" key="14">
    <source>
        <dbReference type="ARBA" id="ARBA00049494"/>
    </source>
</evidence>
<protein>
    <recommendedName>
        <fullName evidence="15">Riboflavin biosynthesis protein</fullName>
    </recommendedName>
    <domain>
        <recommendedName>
            <fullName evidence="15">Riboflavin kinase</fullName>
            <ecNumber evidence="15">2.7.1.26</ecNumber>
        </recommendedName>
        <alternativeName>
            <fullName evidence="15">Flavokinase</fullName>
        </alternativeName>
    </domain>
    <domain>
        <recommendedName>
            <fullName evidence="15">FMN adenylyltransferase</fullName>
            <ecNumber evidence="15">2.7.7.2</ecNumber>
        </recommendedName>
        <alternativeName>
            <fullName evidence="15">FAD pyrophosphorylase</fullName>
        </alternativeName>
        <alternativeName>
            <fullName evidence="15">FAD synthase</fullName>
        </alternativeName>
    </domain>
</protein>
<comment type="pathway">
    <text evidence="3 15">Cofactor biosynthesis; FMN biosynthesis; FMN from riboflavin (ATP route): step 1/1.</text>
</comment>
<dbReference type="EC" id="2.7.1.26" evidence="15"/>
<dbReference type="eggNOG" id="COG0196">
    <property type="taxonomic scope" value="Bacteria"/>
</dbReference>
<dbReference type="GO" id="GO:0009398">
    <property type="term" value="P:FMN biosynthetic process"/>
    <property type="evidence" value="ECO:0007669"/>
    <property type="project" value="UniProtKB-UniRule"/>
</dbReference>
<dbReference type="InterPro" id="IPR015864">
    <property type="entry name" value="FAD_synthase"/>
</dbReference>
<dbReference type="NCBIfam" id="TIGR00083">
    <property type="entry name" value="ribF"/>
    <property type="match status" value="1"/>
</dbReference>
<dbReference type="InterPro" id="IPR002606">
    <property type="entry name" value="Riboflavin_kinase_bac"/>
</dbReference>
<evidence type="ECO:0000256" key="12">
    <source>
        <dbReference type="ARBA" id="ARBA00023268"/>
    </source>
</evidence>
<dbReference type="GO" id="GO:0005524">
    <property type="term" value="F:ATP binding"/>
    <property type="evidence" value="ECO:0007669"/>
    <property type="project" value="UniProtKB-UniRule"/>
</dbReference>
<dbReference type="NCBIfam" id="NF004160">
    <property type="entry name" value="PRK05627.1-3"/>
    <property type="match status" value="1"/>
</dbReference>
<dbReference type="Proteomes" id="UP000064912">
    <property type="component" value="Chromosome"/>
</dbReference>
<dbReference type="AlphaFoldDB" id="A0A0D6AX35"/>
<evidence type="ECO:0000256" key="3">
    <source>
        <dbReference type="ARBA" id="ARBA00005201"/>
    </source>
</evidence>
<keyword evidence="8 15" id="KW-0547">Nucleotide-binding</keyword>
<gene>
    <name evidence="17" type="primary">ribF</name>
    <name evidence="17" type="ORF">NHU_00312</name>
</gene>
<feature type="domain" description="Riboflavin kinase" evidence="16">
    <location>
        <begin position="183"/>
        <end position="310"/>
    </location>
</feature>
<keyword evidence="11 15" id="KW-0067">ATP-binding</keyword>
<dbReference type="InterPro" id="IPR014729">
    <property type="entry name" value="Rossmann-like_a/b/a_fold"/>
</dbReference>
<dbReference type="PANTHER" id="PTHR22749:SF6">
    <property type="entry name" value="RIBOFLAVIN KINASE"/>
    <property type="match status" value="1"/>
</dbReference>
<evidence type="ECO:0000256" key="10">
    <source>
        <dbReference type="ARBA" id="ARBA00022827"/>
    </source>
</evidence>
<dbReference type="Gene3D" id="3.40.50.620">
    <property type="entry name" value="HUPs"/>
    <property type="match status" value="1"/>
</dbReference>
<dbReference type="Pfam" id="PF01687">
    <property type="entry name" value="Flavokinase"/>
    <property type="match status" value="1"/>
</dbReference>
<comment type="catalytic activity">
    <reaction evidence="14 15">
        <text>FMN + ATP + H(+) = FAD + diphosphate</text>
        <dbReference type="Rhea" id="RHEA:17237"/>
        <dbReference type="ChEBI" id="CHEBI:15378"/>
        <dbReference type="ChEBI" id="CHEBI:30616"/>
        <dbReference type="ChEBI" id="CHEBI:33019"/>
        <dbReference type="ChEBI" id="CHEBI:57692"/>
        <dbReference type="ChEBI" id="CHEBI:58210"/>
        <dbReference type="EC" id="2.7.7.2"/>
    </reaction>
</comment>
<keyword evidence="10 15" id="KW-0274">FAD</keyword>
<evidence type="ECO:0000256" key="13">
    <source>
        <dbReference type="ARBA" id="ARBA00047880"/>
    </source>
</evidence>
<name>A0A0D6AX35_RHOSU</name>
<dbReference type="UniPathway" id="UPA00276">
    <property type="reaction ID" value="UER00406"/>
</dbReference>
<comment type="catalytic activity">
    <reaction evidence="13 15">
        <text>riboflavin + ATP = FMN + ADP + H(+)</text>
        <dbReference type="Rhea" id="RHEA:14357"/>
        <dbReference type="ChEBI" id="CHEBI:15378"/>
        <dbReference type="ChEBI" id="CHEBI:30616"/>
        <dbReference type="ChEBI" id="CHEBI:57986"/>
        <dbReference type="ChEBI" id="CHEBI:58210"/>
        <dbReference type="ChEBI" id="CHEBI:456216"/>
        <dbReference type="EC" id="2.7.1.26"/>
    </reaction>
</comment>
<dbReference type="InterPro" id="IPR023468">
    <property type="entry name" value="Riboflavin_kinase"/>
</dbReference>
<keyword evidence="5 15" id="KW-0288">FMN</keyword>
<evidence type="ECO:0000256" key="15">
    <source>
        <dbReference type="PIRNR" id="PIRNR004491"/>
    </source>
</evidence>
<comment type="function">
    <text evidence="1">Catalyzes the phosphorylation of riboflavin to FMN followed by the adenylation of FMN to FAD.</text>
</comment>
<dbReference type="SUPFAM" id="SSF82114">
    <property type="entry name" value="Riboflavin kinase-like"/>
    <property type="match status" value="1"/>
</dbReference>
<sequence length="320" mass="34121">MQTFASWTGNATGDRGAAAAIGNFDGVHLGHRVVIEAARAEAAKRGAPLGILTFEPHPREFFAPDAPPFRLMNAEARANRLAKLGVDHLYELPFDARLAGLSPEAFAREVIVDGLGLSHVVVGADFCFGKGRAGTVGDLVRFGAEMGFGVTAVPLLSNHVGEVSSTSIRHALSEGRPGDAAGMLGHWHRIEGEVLHGDARGRALGFPTANMSIRGLHRPRFGVYAVRVDVLSGPHRGTYDGAASIGIRPMFGENVPNCESYLFDFEGDLYGTHLSVALVEFLRDEAKFDSLNALVAQIDADCTRARAVLAGDLPLPFARD</sequence>
<organism evidence="17 18">
    <name type="scientific">Rhodovulum sulfidophilum</name>
    <name type="common">Rhodobacter sulfidophilus</name>
    <dbReference type="NCBI Taxonomy" id="35806"/>
    <lineage>
        <taxon>Bacteria</taxon>
        <taxon>Pseudomonadati</taxon>
        <taxon>Pseudomonadota</taxon>
        <taxon>Alphaproteobacteria</taxon>
        <taxon>Rhodobacterales</taxon>
        <taxon>Paracoccaceae</taxon>
        <taxon>Rhodovulum</taxon>
    </lineage>
</organism>
<keyword evidence="6 15" id="KW-0808">Transferase</keyword>
<evidence type="ECO:0000256" key="6">
    <source>
        <dbReference type="ARBA" id="ARBA00022679"/>
    </source>
</evidence>
<dbReference type="UniPathway" id="UPA00277">
    <property type="reaction ID" value="UER00407"/>
</dbReference>
<evidence type="ECO:0000313" key="17">
    <source>
        <dbReference type="EMBL" id="BAQ67483.1"/>
    </source>
</evidence>
<accession>A0A0D6AX35</accession>
<dbReference type="GO" id="GO:0008531">
    <property type="term" value="F:riboflavin kinase activity"/>
    <property type="evidence" value="ECO:0007669"/>
    <property type="project" value="UniProtKB-UniRule"/>
</dbReference>
<dbReference type="GO" id="GO:0003919">
    <property type="term" value="F:FMN adenylyltransferase activity"/>
    <property type="evidence" value="ECO:0007669"/>
    <property type="project" value="UniProtKB-UniRule"/>
</dbReference>
<evidence type="ECO:0000256" key="2">
    <source>
        <dbReference type="ARBA" id="ARBA00004726"/>
    </source>
</evidence>